<evidence type="ECO:0000313" key="2">
    <source>
        <dbReference type="Proteomes" id="UP001592582"/>
    </source>
</evidence>
<name>A0ABV6VJM2_9ACTN</name>
<reference evidence="1 2" key="1">
    <citation type="submission" date="2024-09" db="EMBL/GenBank/DDBJ databases">
        <authorList>
            <person name="Lee S.D."/>
        </authorList>
    </citation>
    <scope>NUCLEOTIDE SEQUENCE [LARGE SCALE GENOMIC DNA]</scope>
    <source>
        <strain evidence="1 2">N1-1</strain>
    </source>
</reference>
<protein>
    <submittedName>
        <fullName evidence="1">Sugar ABC transporter substrate-binding protein</fullName>
    </submittedName>
</protein>
<dbReference type="PANTHER" id="PTHR43649:SF31">
    <property type="entry name" value="SN-GLYCEROL-3-PHOSPHATE-BINDING PERIPLASMIC PROTEIN UGPB"/>
    <property type="match status" value="1"/>
</dbReference>
<sequence>MIRRLPALAVAVALTAVVSGCAGSTGSASGSKTVNWWTWDDKQAAAYQSCAAAFEKANPGVTVKISQYDVGDYFTKLTAGFVAGNAPDAFQNSVQFFQAYASQHQLLPLDDDIAASKFDLSKFSVGTDAWKYSDGKQYGLPLDWAATGMYYNATMLAQAGYTKQQVDSMTWNPDDGGGFGKMVAHLTIDDKGVRGDQPGFDKAHVKTYGFGAIAAKDFIGESTWSSFVATTGWRLADKQSWPTTFNYGDPRFVKTMDWVRSLTDKGFAPKIGSFTTSDVDQLASGKVAMETGGSWEASTFAKLPGVKVGIAPTVLGPDGKTRAVMSNSNGNNIWAGTKNPDLAWKWVSYMGSEECQSLASKTGTFFPSIPAAMDASATAMAAQGVDLSVFTDMMKNKVLFPAVVYGNGAAMQDAIEPLFEGYFAHQRNDDVFATMQSKSKALLAAK</sequence>
<dbReference type="InterPro" id="IPR006059">
    <property type="entry name" value="SBP"/>
</dbReference>
<dbReference type="Pfam" id="PF01547">
    <property type="entry name" value="SBP_bac_1"/>
    <property type="match status" value="1"/>
</dbReference>
<dbReference type="PROSITE" id="PS51257">
    <property type="entry name" value="PROKAR_LIPOPROTEIN"/>
    <property type="match status" value="1"/>
</dbReference>
<dbReference type="Gene3D" id="3.40.190.10">
    <property type="entry name" value="Periplasmic binding protein-like II"/>
    <property type="match status" value="1"/>
</dbReference>
<organism evidence="1 2">
    <name type="scientific">Streptacidiphilus alkalitolerans</name>
    <dbReference type="NCBI Taxonomy" id="3342712"/>
    <lineage>
        <taxon>Bacteria</taxon>
        <taxon>Bacillati</taxon>
        <taxon>Actinomycetota</taxon>
        <taxon>Actinomycetes</taxon>
        <taxon>Kitasatosporales</taxon>
        <taxon>Streptomycetaceae</taxon>
        <taxon>Streptacidiphilus</taxon>
    </lineage>
</organism>
<proteinExistence type="predicted"/>
<dbReference type="PANTHER" id="PTHR43649">
    <property type="entry name" value="ARABINOSE-BINDING PROTEIN-RELATED"/>
    <property type="match status" value="1"/>
</dbReference>
<accession>A0ABV6VJM2</accession>
<dbReference type="EMBL" id="JBHEZX010000020">
    <property type="protein sequence ID" value="MFC1413935.1"/>
    <property type="molecule type" value="Genomic_DNA"/>
</dbReference>
<dbReference type="Proteomes" id="UP001592582">
    <property type="component" value="Unassembled WGS sequence"/>
</dbReference>
<dbReference type="InterPro" id="IPR050490">
    <property type="entry name" value="Bact_solute-bd_prot1"/>
</dbReference>
<evidence type="ECO:0000313" key="1">
    <source>
        <dbReference type="EMBL" id="MFC1413935.1"/>
    </source>
</evidence>
<comment type="caution">
    <text evidence="1">The sequence shown here is derived from an EMBL/GenBank/DDBJ whole genome shotgun (WGS) entry which is preliminary data.</text>
</comment>
<gene>
    <name evidence="1" type="ORF">ACEZDG_32210</name>
</gene>
<dbReference type="CDD" id="cd13585">
    <property type="entry name" value="PBP2_TMBP_like"/>
    <property type="match status" value="1"/>
</dbReference>
<dbReference type="SUPFAM" id="SSF53850">
    <property type="entry name" value="Periplasmic binding protein-like II"/>
    <property type="match status" value="1"/>
</dbReference>
<keyword evidence="2" id="KW-1185">Reference proteome</keyword>